<feature type="chain" id="PRO_5037152835" evidence="1">
    <location>
        <begin position="22"/>
        <end position="128"/>
    </location>
</feature>
<dbReference type="GO" id="GO:0005829">
    <property type="term" value="C:cytosol"/>
    <property type="evidence" value="ECO:0007669"/>
    <property type="project" value="TreeGrafter"/>
</dbReference>
<organism evidence="3 4">
    <name type="scientific">Candidatus Geothrix odensensis</name>
    <dbReference type="NCBI Taxonomy" id="2954440"/>
    <lineage>
        <taxon>Bacteria</taxon>
        <taxon>Pseudomonadati</taxon>
        <taxon>Acidobacteriota</taxon>
        <taxon>Holophagae</taxon>
        <taxon>Holophagales</taxon>
        <taxon>Holophagaceae</taxon>
        <taxon>Geothrix</taxon>
    </lineage>
</organism>
<gene>
    <name evidence="3" type="ORF">IPN91_04730</name>
</gene>
<proteinExistence type="predicted"/>
<comment type="caution">
    <text evidence="3">The sequence shown here is derived from an EMBL/GenBank/DDBJ whole genome shotgun (WGS) entry which is preliminary data.</text>
</comment>
<dbReference type="Gene3D" id="3.40.30.10">
    <property type="entry name" value="Glutaredoxin"/>
    <property type="match status" value="1"/>
</dbReference>
<dbReference type="CDD" id="cd02947">
    <property type="entry name" value="TRX_family"/>
    <property type="match status" value="1"/>
</dbReference>
<dbReference type="PANTHER" id="PTHR45663:SF11">
    <property type="entry name" value="GEO12009P1"/>
    <property type="match status" value="1"/>
</dbReference>
<evidence type="ECO:0000259" key="2">
    <source>
        <dbReference type="PROSITE" id="PS51352"/>
    </source>
</evidence>
<evidence type="ECO:0000313" key="4">
    <source>
        <dbReference type="Proteomes" id="UP000709959"/>
    </source>
</evidence>
<dbReference type="PROSITE" id="PS51352">
    <property type="entry name" value="THIOREDOXIN_2"/>
    <property type="match status" value="1"/>
</dbReference>
<feature type="domain" description="Thioredoxin" evidence="2">
    <location>
        <begin position="4"/>
        <end position="127"/>
    </location>
</feature>
<reference evidence="3 4" key="1">
    <citation type="submission" date="2020-10" db="EMBL/GenBank/DDBJ databases">
        <title>Connecting structure to function with the recovery of over 1000 high-quality activated sludge metagenome-assembled genomes encoding full-length rRNA genes using long-read sequencing.</title>
        <authorList>
            <person name="Singleton C.M."/>
            <person name="Petriglieri F."/>
            <person name="Kristensen J.M."/>
            <person name="Kirkegaard R.H."/>
            <person name="Michaelsen T.Y."/>
            <person name="Andersen M.H."/>
            <person name="Karst S.M."/>
            <person name="Dueholm M.S."/>
            <person name="Nielsen P.H."/>
            <person name="Albertsen M."/>
        </authorList>
    </citation>
    <scope>NUCLEOTIDE SEQUENCE [LARGE SCALE GENOMIC DNA]</scope>
    <source>
        <strain evidence="3">OdNE_18-Q3-R46-58_MAXAC.008</strain>
    </source>
</reference>
<sequence length="128" mass="13981">MSFLRLGALAAVLCMSLSAEGGVPALDPSGLTQILASRKWTVIEFGGPTCVPCVKMQPVLADIQQQFGSRAQIRNFYVTQHPKEAQAHKIMVMPTQVVFDPTGKEVTRHIGYWPKDEFLAALAKVGLK</sequence>
<dbReference type="Proteomes" id="UP000709959">
    <property type="component" value="Unassembled WGS sequence"/>
</dbReference>
<dbReference type="AlphaFoldDB" id="A0A936F0K7"/>
<dbReference type="SUPFAM" id="SSF52833">
    <property type="entry name" value="Thioredoxin-like"/>
    <property type="match status" value="1"/>
</dbReference>
<protein>
    <submittedName>
        <fullName evidence="3">Thioredoxin family protein</fullName>
    </submittedName>
</protein>
<dbReference type="Pfam" id="PF00085">
    <property type="entry name" value="Thioredoxin"/>
    <property type="match status" value="1"/>
</dbReference>
<feature type="signal peptide" evidence="1">
    <location>
        <begin position="1"/>
        <end position="21"/>
    </location>
</feature>
<keyword evidence="1" id="KW-0732">Signal</keyword>
<evidence type="ECO:0000256" key="1">
    <source>
        <dbReference type="SAM" id="SignalP"/>
    </source>
</evidence>
<dbReference type="GO" id="GO:0045454">
    <property type="term" value="P:cell redox homeostasis"/>
    <property type="evidence" value="ECO:0007669"/>
    <property type="project" value="TreeGrafter"/>
</dbReference>
<dbReference type="InterPro" id="IPR036249">
    <property type="entry name" value="Thioredoxin-like_sf"/>
</dbReference>
<dbReference type="PANTHER" id="PTHR45663">
    <property type="entry name" value="GEO12009P1"/>
    <property type="match status" value="1"/>
</dbReference>
<accession>A0A936F0K7</accession>
<dbReference type="GO" id="GO:0015035">
    <property type="term" value="F:protein-disulfide reductase activity"/>
    <property type="evidence" value="ECO:0007669"/>
    <property type="project" value="TreeGrafter"/>
</dbReference>
<name>A0A936F0K7_9BACT</name>
<evidence type="ECO:0000313" key="3">
    <source>
        <dbReference type="EMBL" id="MBK8571949.1"/>
    </source>
</evidence>
<dbReference type="EMBL" id="JADKCH010000002">
    <property type="protein sequence ID" value="MBK8571949.1"/>
    <property type="molecule type" value="Genomic_DNA"/>
</dbReference>
<dbReference type="InterPro" id="IPR013766">
    <property type="entry name" value="Thioredoxin_domain"/>
</dbReference>